<keyword evidence="5" id="KW-1185">Reference proteome</keyword>
<dbReference type="EMBL" id="JAMOIL010000039">
    <property type="protein sequence ID" value="MCM0622560.1"/>
    <property type="molecule type" value="Genomic_DNA"/>
</dbReference>
<comment type="similarity">
    <text evidence="1">Belongs to the FlgD family.</text>
</comment>
<sequence>MSVSATEGLGASAWAGLAADSSTTTASTAEDKEMFLNLMVAQLRYQDPMNPADTADFMAQNAQFSALEAMQQVAELTSQVLGAQMAFGASGLVGRQVTYVGPDGNAVTGLVGSVNFDVTGPTLDVDGTSVPLSAVSNVTAPSPAAPAAPAATAPAPETGTETGTDAGTDAVSG</sequence>
<evidence type="ECO:0000256" key="2">
    <source>
        <dbReference type="ARBA" id="ARBA00022795"/>
    </source>
</evidence>
<evidence type="ECO:0000256" key="3">
    <source>
        <dbReference type="SAM" id="MobiDB-lite"/>
    </source>
</evidence>
<evidence type="ECO:0000256" key="1">
    <source>
        <dbReference type="ARBA" id="ARBA00010577"/>
    </source>
</evidence>
<gene>
    <name evidence="4" type="ORF">M8330_19920</name>
</gene>
<protein>
    <recommendedName>
        <fullName evidence="6">Flagellar hook capping protein</fullName>
    </recommendedName>
</protein>
<dbReference type="Pfam" id="PF03963">
    <property type="entry name" value="FlgD"/>
    <property type="match status" value="1"/>
</dbReference>
<dbReference type="Proteomes" id="UP001139485">
    <property type="component" value="Unassembled WGS sequence"/>
</dbReference>
<name>A0A9X2DAW4_9ACTN</name>
<dbReference type="InterPro" id="IPR005648">
    <property type="entry name" value="FlgD"/>
</dbReference>
<proteinExistence type="inferred from homology"/>
<evidence type="ECO:0008006" key="6">
    <source>
        <dbReference type="Google" id="ProtNLM"/>
    </source>
</evidence>
<comment type="caution">
    <text evidence="4">The sequence shown here is derived from an EMBL/GenBank/DDBJ whole genome shotgun (WGS) entry which is preliminary data.</text>
</comment>
<accession>A0A9X2DAW4</accession>
<dbReference type="RefSeq" id="WP_250828761.1">
    <property type="nucleotide sequence ID" value="NZ_JAMOIL010000039.1"/>
</dbReference>
<reference evidence="4" key="1">
    <citation type="submission" date="2022-05" db="EMBL/GenBank/DDBJ databases">
        <authorList>
            <person name="Tuo L."/>
        </authorList>
    </citation>
    <scope>NUCLEOTIDE SEQUENCE</scope>
    <source>
        <strain evidence="4">BSK12Z-4</strain>
    </source>
</reference>
<feature type="region of interest" description="Disordered" evidence="3">
    <location>
        <begin position="139"/>
        <end position="173"/>
    </location>
</feature>
<dbReference type="GO" id="GO:0044781">
    <property type="term" value="P:bacterial-type flagellum organization"/>
    <property type="evidence" value="ECO:0007669"/>
    <property type="project" value="UniProtKB-KW"/>
</dbReference>
<keyword evidence="2" id="KW-1005">Bacterial flagellum biogenesis</keyword>
<evidence type="ECO:0000313" key="5">
    <source>
        <dbReference type="Proteomes" id="UP001139485"/>
    </source>
</evidence>
<organism evidence="4 5">
    <name type="scientific">Nocardioides bruguierae</name>
    <dbReference type="NCBI Taxonomy" id="2945102"/>
    <lineage>
        <taxon>Bacteria</taxon>
        <taxon>Bacillati</taxon>
        <taxon>Actinomycetota</taxon>
        <taxon>Actinomycetes</taxon>
        <taxon>Propionibacteriales</taxon>
        <taxon>Nocardioidaceae</taxon>
        <taxon>Nocardioides</taxon>
    </lineage>
</organism>
<evidence type="ECO:0000313" key="4">
    <source>
        <dbReference type="EMBL" id="MCM0622560.1"/>
    </source>
</evidence>
<dbReference type="AlphaFoldDB" id="A0A9X2DAW4"/>